<evidence type="ECO:0000256" key="1">
    <source>
        <dbReference type="SAM" id="MobiDB-lite"/>
    </source>
</evidence>
<dbReference type="EMBL" id="CAUYUJ010019697">
    <property type="protein sequence ID" value="CAK0893004.1"/>
    <property type="molecule type" value="Genomic_DNA"/>
</dbReference>
<feature type="region of interest" description="Disordered" evidence="1">
    <location>
        <begin position="350"/>
        <end position="436"/>
    </location>
</feature>
<evidence type="ECO:0008006" key="4">
    <source>
        <dbReference type="Google" id="ProtNLM"/>
    </source>
</evidence>
<evidence type="ECO:0000313" key="2">
    <source>
        <dbReference type="EMBL" id="CAK0893004.1"/>
    </source>
</evidence>
<feature type="compositionally biased region" description="Low complexity" evidence="1">
    <location>
        <begin position="1"/>
        <end position="13"/>
    </location>
</feature>
<protein>
    <recommendedName>
        <fullName evidence="4">Hexosyltransferase</fullName>
    </recommendedName>
</protein>
<evidence type="ECO:0000313" key="3">
    <source>
        <dbReference type="Proteomes" id="UP001189429"/>
    </source>
</evidence>
<comment type="caution">
    <text evidence="2">The sequence shown here is derived from an EMBL/GenBank/DDBJ whole genome shotgun (WGS) entry which is preliminary data.</text>
</comment>
<feature type="compositionally biased region" description="Acidic residues" evidence="1">
    <location>
        <begin position="423"/>
        <end position="436"/>
    </location>
</feature>
<gene>
    <name evidence="2" type="ORF">PCOR1329_LOCUS72498</name>
</gene>
<keyword evidence="3" id="KW-1185">Reference proteome</keyword>
<organism evidence="2 3">
    <name type="scientific">Prorocentrum cordatum</name>
    <dbReference type="NCBI Taxonomy" id="2364126"/>
    <lineage>
        <taxon>Eukaryota</taxon>
        <taxon>Sar</taxon>
        <taxon>Alveolata</taxon>
        <taxon>Dinophyceae</taxon>
        <taxon>Prorocentrales</taxon>
        <taxon>Prorocentraceae</taxon>
        <taxon>Prorocentrum</taxon>
    </lineage>
</organism>
<dbReference type="Proteomes" id="UP001189429">
    <property type="component" value="Unassembled WGS sequence"/>
</dbReference>
<feature type="compositionally biased region" description="Low complexity" evidence="1">
    <location>
        <begin position="373"/>
        <end position="406"/>
    </location>
</feature>
<reference evidence="2" key="1">
    <citation type="submission" date="2023-10" db="EMBL/GenBank/DDBJ databases">
        <authorList>
            <person name="Chen Y."/>
            <person name="Shah S."/>
            <person name="Dougan E. K."/>
            <person name="Thang M."/>
            <person name="Chan C."/>
        </authorList>
    </citation>
    <scope>NUCLEOTIDE SEQUENCE [LARGE SCALE GENOMIC DNA]</scope>
</reference>
<sequence length="489" mass="52883">MAPGSSGSSSSAAAGGGTDGTAVANAPHQLKAPRVDYTIVIPTLGRWRPAREVNPSDRSLANTEEPFILVRTLAFLGRHGMPKGQVVLFVADDEDRRASRYRSALARTGWEGTRIVAGVRGIREQRNFIRVTKYFPERAHIVSIDDDVSDVLWKNRPQGSPLLPLPHGALESLIFDAFHRMKTYRAFICGLASTVSKNSLSMFMDGISTRNGEVNGFFYCFINRHDTDLLPTVADATEDAERSLRYFRKDRRVLRYRMYCGSTRCFQNQGGLQSLFGTPGESTATVNERRKTQEREAAVRLHEMFPELTGKPKQKTMMKTLEIHFRPMGGAVIPSTTPEEYKKNMAADMAAMPKRRDKQEPKKASSEQPPPLADAAAPCPPLASSGAAEGPGAAPSSAQGPAAGADSDSDTVEVLSDCGDGGAADEDDDDGDDEDAQLEHALRVSAAMHGRGSGCAAGAQGGQDQAVVDAVLWTISRKKHGVAIQPTRP</sequence>
<feature type="region of interest" description="Disordered" evidence="1">
    <location>
        <begin position="1"/>
        <end position="27"/>
    </location>
</feature>
<proteinExistence type="predicted"/>
<accession>A0ABN9X167</accession>
<name>A0ABN9X167_9DINO</name>